<organism evidence="6">
    <name type="scientific">Medioppia subpectinata</name>
    <dbReference type="NCBI Taxonomy" id="1979941"/>
    <lineage>
        <taxon>Eukaryota</taxon>
        <taxon>Metazoa</taxon>
        <taxon>Ecdysozoa</taxon>
        <taxon>Arthropoda</taxon>
        <taxon>Chelicerata</taxon>
        <taxon>Arachnida</taxon>
        <taxon>Acari</taxon>
        <taxon>Acariformes</taxon>
        <taxon>Sarcoptiformes</taxon>
        <taxon>Oribatida</taxon>
        <taxon>Brachypylina</taxon>
        <taxon>Oppioidea</taxon>
        <taxon>Oppiidae</taxon>
        <taxon>Medioppia</taxon>
    </lineage>
</organism>
<evidence type="ECO:0000256" key="1">
    <source>
        <dbReference type="ARBA" id="ARBA00022692"/>
    </source>
</evidence>
<feature type="transmembrane region" description="Helical" evidence="5">
    <location>
        <begin position="239"/>
        <end position="255"/>
    </location>
</feature>
<dbReference type="Gene3D" id="1.20.1250.20">
    <property type="entry name" value="MFS general substrate transporter like domains"/>
    <property type="match status" value="2"/>
</dbReference>
<protein>
    <recommendedName>
        <fullName evidence="4">Major facilitator superfamily domain-containing protein 4A</fullName>
    </recommendedName>
</protein>
<feature type="transmembrane region" description="Helical" evidence="5">
    <location>
        <begin position="338"/>
        <end position="358"/>
    </location>
</feature>
<name>A0A7R9KGL6_9ACAR</name>
<dbReference type="EMBL" id="OC855734">
    <property type="protein sequence ID" value="CAD7622558.1"/>
    <property type="molecule type" value="Genomic_DNA"/>
</dbReference>
<feature type="transmembrane region" description="Helical" evidence="5">
    <location>
        <begin position="496"/>
        <end position="519"/>
    </location>
</feature>
<reference evidence="6" key="1">
    <citation type="submission" date="2020-11" db="EMBL/GenBank/DDBJ databases">
        <authorList>
            <person name="Tran Van P."/>
        </authorList>
    </citation>
    <scope>NUCLEOTIDE SEQUENCE</scope>
</reference>
<dbReference type="PANTHER" id="PTHR23121:SF10">
    <property type="entry name" value="MAJOR FACILITATOR SUPERFAMILY DOMAIN-CONTAINING PROTEIN 4A"/>
    <property type="match status" value="1"/>
</dbReference>
<accession>A0A7R9KGL6</accession>
<evidence type="ECO:0000256" key="2">
    <source>
        <dbReference type="ARBA" id="ARBA00022989"/>
    </source>
</evidence>
<dbReference type="InterPro" id="IPR036259">
    <property type="entry name" value="MFS_trans_sf"/>
</dbReference>
<feature type="transmembrane region" description="Helical" evidence="5">
    <location>
        <begin position="531"/>
        <end position="553"/>
    </location>
</feature>
<evidence type="ECO:0000313" key="7">
    <source>
        <dbReference type="Proteomes" id="UP000759131"/>
    </source>
</evidence>
<proteinExistence type="predicted"/>
<gene>
    <name evidence="6" type="ORF">OSB1V03_LOCUS3021</name>
</gene>
<evidence type="ECO:0000313" key="6">
    <source>
        <dbReference type="EMBL" id="CAD7622558.1"/>
    </source>
</evidence>
<feature type="transmembrane region" description="Helical" evidence="5">
    <location>
        <begin position="559"/>
        <end position="580"/>
    </location>
</feature>
<feature type="transmembrane region" description="Helical" evidence="5">
    <location>
        <begin position="143"/>
        <end position="165"/>
    </location>
</feature>
<feature type="transmembrane region" description="Helical" evidence="5">
    <location>
        <begin position="177"/>
        <end position="199"/>
    </location>
</feature>
<feature type="transmembrane region" description="Helical" evidence="5">
    <location>
        <begin position="394"/>
        <end position="416"/>
    </location>
</feature>
<dbReference type="Proteomes" id="UP000759131">
    <property type="component" value="Unassembled WGS sequence"/>
</dbReference>
<keyword evidence="3 5" id="KW-0472">Membrane</keyword>
<dbReference type="AlphaFoldDB" id="A0A7R9KGL6"/>
<feature type="transmembrane region" description="Helical" evidence="5">
    <location>
        <begin position="49"/>
        <end position="72"/>
    </location>
</feature>
<dbReference type="SUPFAM" id="SSF103473">
    <property type="entry name" value="MFS general substrate transporter"/>
    <property type="match status" value="2"/>
</dbReference>
<keyword evidence="2 5" id="KW-1133">Transmembrane helix</keyword>
<feature type="transmembrane region" description="Helical" evidence="5">
    <location>
        <begin position="211"/>
        <end position="232"/>
    </location>
</feature>
<feature type="transmembrane region" description="Helical" evidence="5">
    <location>
        <begin position="275"/>
        <end position="293"/>
    </location>
</feature>
<dbReference type="GO" id="GO:0022857">
    <property type="term" value="F:transmembrane transporter activity"/>
    <property type="evidence" value="ECO:0007669"/>
    <property type="project" value="InterPro"/>
</dbReference>
<sequence length="589" mass="64727">MHMVKRYHVPMDRITEQKTENKHDHWADRPEGKQSTTPAIVALSPTMRILIIALIAVSMSLYAGLEMAYFSHSPTYFQYLAISLSAKQSADLLTVATTCYTLGRISAAYMASKLRPEVMLAIHYVIIGLSLGVLYFGQTSLTAIWIGNAFFGLGLSALWSAYLSLGEKFITLNNKITAVFSIAAGILWLAAPFLIGPLIEQHPNVLMILELVYFVLSIVVFTMLCVIFTILIPFCPNIWLLYLCSFIVVMGIGAYDSSTSVWIIELWADKSALWLQISGFMFGVGCIVSPMIIKPYLTGDLSRGVGSAAADPLVSINSTFVDNINDSVDRRALIQVPYMLVGAICAIGPVLFLIMHLVKQYHVPMDRVTQQPIENKHDHLADKPEGELTTSSSMVALSPTMRVIIIALIAVSMCLYCGMEQVYFGYSATYYQYLAISLSAKQSADLMIALTTVYTLGRLLAAYMASKLSPEAILAIHYAIIGLSLGILYFGQTSIIAIWIGNALIGLGLSALWSAYLSLGEKFITLNNRITAIFSIAAGLLGLVSPFVIGPLIEQHPNIVMILTFVYFVLSIVVFTMLWCTSKQSQKSK</sequence>
<evidence type="ECO:0000256" key="4">
    <source>
        <dbReference type="ARBA" id="ARBA00040840"/>
    </source>
</evidence>
<feature type="transmembrane region" description="Helical" evidence="5">
    <location>
        <begin position="118"/>
        <end position="137"/>
    </location>
</feature>
<dbReference type="PANTHER" id="PTHR23121">
    <property type="entry name" value="SODIUM-DEPENDENT GLUCOSE TRANSPORTER 1"/>
    <property type="match status" value="1"/>
</dbReference>
<dbReference type="EMBL" id="CAJPIZ010001159">
    <property type="protein sequence ID" value="CAG2102988.1"/>
    <property type="molecule type" value="Genomic_DNA"/>
</dbReference>
<feature type="transmembrane region" description="Helical" evidence="5">
    <location>
        <begin position="446"/>
        <end position="465"/>
    </location>
</feature>
<evidence type="ECO:0000256" key="5">
    <source>
        <dbReference type="SAM" id="Phobius"/>
    </source>
</evidence>
<evidence type="ECO:0000256" key="3">
    <source>
        <dbReference type="ARBA" id="ARBA00023136"/>
    </source>
</evidence>
<keyword evidence="1 5" id="KW-0812">Transmembrane</keyword>
<keyword evidence="7" id="KW-1185">Reference proteome</keyword>
<dbReference type="OrthoDB" id="413079at2759"/>
<dbReference type="InterPro" id="IPR011701">
    <property type="entry name" value="MFS"/>
</dbReference>
<feature type="transmembrane region" description="Helical" evidence="5">
    <location>
        <begin position="472"/>
        <end position="490"/>
    </location>
</feature>
<dbReference type="Pfam" id="PF07690">
    <property type="entry name" value="MFS_1"/>
    <property type="match status" value="1"/>
</dbReference>